<gene>
    <name evidence="1" type="ORF">CSAL01_02802</name>
</gene>
<evidence type="ECO:0000313" key="1">
    <source>
        <dbReference type="EMBL" id="KXH41322.1"/>
    </source>
</evidence>
<proteinExistence type="predicted"/>
<dbReference type="EMBL" id="JFFI01002167">
    <property type="protein sequence ID" value="KXH41322.1"/>
    <property type="molecule type" value="Genomic_DNA"/>
</dbReference>
<evidence type="ECO:0000313" key="2">
    <source>
        <dbReference type="Proteomes" id="UP000070121"/>
    </source>
</evidence>
<reference evidence="1 2" key="1">
    <citation type="submission" date="2014-02" db="EMBL/GenBank/DDBJ databases">
        <title>The genome sequence of Colletotrichum salicis CBS 607.94.</title>
        <authorList>
            <person name="Baroncelli R."/>
            <person name="Thon M.R."/>
        </authorList>
    </citation>
    <scope>NUCLEOTIDE SEQUENCE [LARGE SCALE GENOMIC DNA]</scope>
    <source>
        <strain evidence="1 2">CBS 607.94</strain>
    </source>
</reference>
<protein>
    <submittedName>
        <fullName evidence="1">Uncharacterized protein</fullName>
    </submittedName>
</protein>
<dbReference type="AlphaFoldDB" id="A0A135SZJ7"/>
<sequence>MGSFRSAIAEDEVLKGFERVGTFTVEEPEKPLLNYKPEEYMRSWKNQSPMVLAQLQLFLEALVAAHEEAEDCSTDLDIGGDSYLAKRRRRRKRVKYTKGLAVYKAQRKAVLEIEMRVIRSGNMGESLQAAFDRVQIALIENMVRVNFAVEHALSEPLWPRALAFGG</sequence>
<accession>A0A135SZJ7</accession>
<comment type="caution">
    <text evidence="1">The sequence shown here is derived from an EMBL/GenBank/DDBJ whole genome shotgun (WGS) entry which is preliminary data.</text>
</comment>
<dbReference type="OrthoDB" id="4847421at2759"/>
<dbReference type="STRING" id="1209931.A0A135SZJ7"/>
<organism evidence="1 2">
    <name type="scientific">Colletotrichum salicis</name>
    <dbReference type="NCBI Taxonomy" id="1209931"/>
    <lineage>
        <taxon>Eukaryota</taxon>
        <taxon>Fungi</taxon>
        <taxon>Dikarya</taxon>
        <taxon>Ascomycota</taxon>
        <taxon>Pezizomycotina</taxon>
        <taxon>Sordariomycetes</taxon>
        <taxon>Hypocreomycetidae</taxon>
        <taxon>Glomerellales</taxon>
        <taxon>Glomerellaceae</taxon>
        <taxon>Colletotrichum</taxon>
        <taxon>Colletotrichum acutatum species complex</taxon>
    </lineage>
</organism>
<keyword evidence="2" id="KW-1185">Reference proteome</keyword>
<dbReference type="Proteomes" id="UP000070121">
    <property type="component" value="Unassembled WGS sequence"/>
</dbReference>
<name>A0A135SZJ7_9PEZI</name>